<dbReference type="EMBL" id="PDCK01000043">
    <property type="protein sequence ID" value="PRQ35686.1"/>
    <property type="molecule type" value="Genomic_DNA"/>
</dbReference>
<evidence type="ECO:0000313" key="3">
    <source>
        <dbReference type="Proteomes" id="UP000238479"/>
    </source>
</evidence>
<organism evidence="2 3">
    <name type="scientific">Rosa chinensis</name>
    <name type="common">China rose</name>
    <dbReference type="NCBI Taxonomy" id="74649"/>
    <lineage>
        <taxon>Eukaryota</taxon>
        <taxon>Viridiplantae</taxon>
        <taxon>Streptophyta</taxon>
        <taxon>Embryophyta</taxon>
        <taxon>Tracheophyta</taxon>
        <taxon>Spermatophyta</taxon>
        <taxon>Magnoliopsida</taxon>
        <taxon>eudicotyledons</taxon>
        <taxon>Gunneridae</taxon>
        <taxon>Pentapetalae</taxon>
        <taxon>rosids</taxon>
        <taxon>fabids</taxon>
        <taxon>Rosales</taxon>
        <taxon>Rosaceae</taxon>
        <taxon>Rosoideae</taxon>
        <taxon>Rosoideae incertae sedis</taxon>
        <taxon>Rosa</taxon>
    </lineage>
</organism>
<evidence type="ECO:0000256" key="1">
    <source>
        <dbReference type="SAM" id="Phobius"/>
    </source>
</evidence>
<keyword evidence="1" id="KW-0812">Transmembrane</keyword>
<protein>
    <submittedName>
        <fullName evidence="2">Uncharacterized protein</fullName>
    </submittedName>
</protein>
<keyword evidence="1" id="KW-0472">Membrane</keyword>
<dbReference type="Gramene" id="PRQ35686">
    <property type="protein sequence ID" value="PRQ35686"/>
    <property type="gene ID" value="RchiOBHm_Chr5g0082661"/>
</dbReference>
<evidence type="ECO:0000313" key="2">
    <source>
        <dbReference type="EMBL" id="PRQ35686.1"/>
    </source>
</evidence>
<keyword evidence="3" id="KW-1185">Reference proteome</keyword>
<reference evidence="2 3" key="1">
    <citation type="journal article" date="2018" name="Nat. Genet.">
        <title>The Rosa genome provides new insights in the design of modern roses.</title>
        <authorList>
            <person name="Bendahmane M."/>
        </authorList>
    </citation>
    <scope>NUCLEOTIDE SEQUENCE [LARGE SCALE GENOMIC DNA]</scope>
    <source>
        <strain evidence="3">cv. Old Blush</strain>
    </source>
</reference>
<name>A0A2P6QNC9_ROSCH</name>
<gene>
    <name evidence="2" type="ORF">RchiOBHm_Chr5g0082661</name>
</gene>
<proteinExistence type="predicted"/>
<feature type="transmembrane region" description="Helical" evidence="1">
    <location>
        <begin position="12"/>
        <end position="34"/>
    </location>
</feature>
<comment type="caution">
    <text evidence="2">The sequence shown here is derived from an EMBL/GenBank/DDBJ whole genome shotgun (WGS) entry which is preliminary data.</text>
</comment>
<dbReference type="AlphaFoldDB" id="A0A2P6QNC9"/>
<dbReference type="Proteomes" id="UP000238479">
    <property type="component" value="Chromosome 5"/>
</dbReference>
<accession>A0A2P6QNC9</accession>
<keyword evidence="1" id="KW-1133">Transmembrane helix</keyword>
<sequence>MPDREQFLCTNWIAVAVDLVFSNCCIFNCFDWAYMSSRLLLPQTYETKFPESW</sequence>